<reference evidence="2 3" key="1">
    <citation type="journal article" date="2023" name="Plants (Basel)">
        <title>Bridging the Gap: Combining Genomics and Transcriptomics Approaches to Understand Stylosanthes scabra, an Orphan Legume from the Brazilian Caatinga.</title>
        <authorList>
            <person name="Ferreira-Neto J.R.C."/>
            <person name="da Silva M.D."/>
            <person name="Binneck E."/>
            <person name="de Melo N.F."/>
            <person name="da Silva R.H."/>
            <person name="de Melo A.L.T.M."/>
            <person name="Pandolfi V."/>
            <person name="Bustamante F.O."/>
            <person name="Brasileiro-Vidal A.C."/>
            <person name="Benko-Iseppon A.M."/>
        </authorList>
    </citation>
    <scope>NUCLEOTIDE SEQUENCE [LARGE SCALE GENOMIC DNA]</scope>
    <source>
        <tissue evidence="2">Leaves</tissue>
    </source>
</reference>
<sequence length="313" mass="34550">MNLLLEEWKGSGEIECRDVGPYRCLLTFSSTEIRDEAMHNQLLHGVFDEIRPHWDIFWSLSKREFGSKVYSLQSHPDLEIGNTTSMDETTSISLAGENSAENERSPTSLVYLDLKLTNVGNPLLNAIIERNLDNVQEVGMGCGLWVVDPMWHEAQIDQKHITGKSFEPMGLEHGQKVDGASDCAGFCPFPPGFGLCSDRAHVHREMSRAQKLAQPEGETPAAVEEGEVESVEPPNTSVLLASEENIEAAEFEGGEKSGENQSLGVGYNEARWVYNEAQGDKEKLAVVVNELGEDLSEEDTLIEAAESKGVWAK</sequence>
<dbReference type="EMBL" id="JASCZI010273825">
    <property type="protein sequence ID" value="MED6225384.1"/>
    <property type="molecule type" value="Genomic_DNA"/>
</dbReference>
<name>A0ABU6ZTS5_9FABA</name>
<dbReference type="Proteomes" id="UP001341840">
    <property type="component" value="Unassembled WGS sequence"/>
</dbReference>
<evidence type="ECO:0000313" key="3">
    <source>
        <dbReference type="Proteomes" id="UP001341840"/>
    </source>
</evidence>
<evidence type="ECO:0000256" key="1">
    <source>
        <dbReference type="SAM" id="MobiDB-lite"/>
    </source>
</evidence>
<proteinExistence type="predicted"/>
<keyword evidence="3" id="KW-1185">Reference proteome</keyword>
<comment type="caution">
    <text evidence="2">The sequence shown here is derived from an EMBL/GenBank/DDBJ whole genome shotgun (WGS) entry which is preliminary data.</text>
</comment>
<accession>A0ABU6ZTS5</accession>
<organism evidence="2 3">
    <name type="scientific">Stylosanthes scabra</name>
    <dbReference type="NCBI Taxonomy" id="79078"/>
    <lineage>
        <taxon>Eukaryota</taxon>
        <taxon>Viridiplantae</taxon>
        <taxon>Streptophyta</taxon>
        <taxon>Embryophyta</taxon>
        <taxon>Tracheophyta</taxon>
        <taxon>Spermatophyta</taxon>
        <taxon>Magnoliopsida</taxon>
        <taxon>eudicotyledons</taxon>
        <taxon>Gunneridae</taxon>
        <taxon>Pentapetalae</taxon>
        <taxon>rosids</taxon>
        <taxon>fabids</taxon>
        <taxon>Fabales</taxon>
        <taxon>Fabaceae</taxon>
        <taxon>Papilionoideae</taxon>
        <taxon>50 kb inversion clade</taxon>
        <taxon>dalbergioids sensu lato</taxon>
        <taxon>Dalbergieae</taxon>
        <taxon>Pterocarpus clade</taxon>
        <taxon>Stylosanthes</taxon>
    </lineage>
</organism>
<feature type="region of interest" description="Disordered" evidence="1">
    <location>
        <begin position="210"/>
        <end position="234"/>
    </location>
</feature>
<protein>
    <submittedName>
        <fullName evidence="2">Uncharacterized protein</fullName>
    </submittedName>
</protein>
<gene>
    <name evidence="2" type="ORF">PIB30_093109</name>
</gene>
<feature type="non-terminal residue" evidence="2">
    <location>
        <position position="313"/>
    </location>
</feature>
<evidence type="ECO:0000313" key="2">
    <source>
        <dbReference type="EMBL" id="MED6225384.1"/>
    </source>
</evidence>